<dbReference type="PANTHER" id="PTHR10146:SF14">
    <property type="entry name" value="PYRIDOXAL PHOSPHATE HOMEOSTASIS PROTEIN"/>
    <property type="match status" value="1"/>
</dbReference>
<dbReference type="AlphaFoldDB" id="A0AAP2E274"/>
<feature type="domain" description="Alanine racemase N-terminal" evidence="5">
    <location>
        <begin position="2"/>
        <end position="218"/>
    </location>
</feature>
<gene>
    <name evidence="6" type="ORF">KK062_26095</name>
</gene>
<evidence type="ECO:0000256" key="2">
    <source>
        <dbReference type="HAMAP-Rule" id="MF_02087"/>
    </source>
</evidence>
<sequence length="220" mass="24952">MNIKNNITNLRQTLPPGCRLVAVSKTQPLDKIQEAYASGQRDFGENRVQELIGKYEQLPQDIHWHLIGHLQTNKVKYIAPFVSLIHSVDSPRLLEEINNQAGKAGRVIDCLLQVHIAQEETKYGLTEEEARTLITSPALRNYQHIRIQGLMGMGSLTDNTEQVRREFRSLKTFFDRLQHENLPSNASMTILSMGMSSDYKIAIEEGSTMLRIGTSLFKTT</sequence>
<keyword evidence="1 2" id="KW-0663">Pyridoxal phosphate</keyword>
<comment type="caution">
    <text evidence="6">The sequence shown here is derived from an EMBL/GenBank/DDBJ whole genome shotgun (WGS) entry which is preliminary data.</text>
</comment>
<dbReference type="GO" id="GO:0030170">
    <property type="term" value="F:pyridoxal phosphate binding"/>
    <property type="evidence" value="ECO:0007669"/>
    <property type="project" value="UniProtKB-UniRule"/>
</dbReference>
<dbReference type="RefSeq" id="WP_254087310.1">
    <property type="nucleotide sequence ID" value="NZ_JAHESE010000039.1"/>
</dbReference>
<keyword evidence="7" id="KW-1185">Reference proteome</keyword>
<dbReference type="Gene3D" id="3.20.20.10">
    <property type="entry name" value="Alanine racemase"/>
    <property type="match status" value="1"/>
</dbReference>
<feature type="modified residue" description="N6-(pyridoxal phosphate)lysine" evidence="2 3">
    <location>
        <position position="25"/>
    </location>
</feature>
<protein>
    <recommendedName>
        <fullName evidence="2">Pyridoxal phosphate homeostasis protein</fullName>
        <shortName evidence="2">PLP homeostasis protein</shortName>
    </recommendedName>
</protein>
<dbReference type="Pfam" id="PF01168">
    <property type="entry name" value="Ala_racemase_N"/>
    <property type="match status" value="1"/>
</dbReference>
<evidence type="ECO:0000259" key="5">
    <source>
        <dbReference type="Pfam" id="PF01168"/>
    </source>
</evidence>
<dbReference type="PANTHER" id="PTHR10146">
    <property type="entry name" value="PROLINE SYNTHETASE CO-TRANSCRIBED BACTERIAL HOMOLOG PROTEIN"/>
    <property type="match status" value="1"/>
</dbReference>
<evidence type="ECO:0000256" key="3">
    <source>
        <dbReference type="PIRSR" id="PIRSR004848-1"/>
    </source>
</evidence>
<dbReference type="InterPro" id="IPR011078">
    <property type="entry name" value="PyrdxlP_homeostasis"/>
</dbReference>
<evidence type="ECO:0000313" key="6">
    <source>
        <dbReference type="EMBL" id="MBT1711740.1"/>
    </source>
</evidence>
<dbReference type="Proteomes" id="UP001319080">
    <property type="component" value="Unassembled WGS sequence"/>
</dbReference>
<reference evidence="6 7" key="1">
    <citation type="submission" date="2021-05" db="EMBL/GenBank/DDBJ databases">
        <title>A Polyphasic approach of four new species of the genus Ohtaekwangia: Ohtaekwangia histidinii sp. nov., Ohtaekwangia cretensis sp. nov., Ohtaekwangia indiensis sp. nov., Ohtaekwangia reichenbachii sp. nov. from diverse environment.</title>
        <authorList>
            <person name="Octaviana S."/>
        </authorList>
    </citation>
    <scope>NUCLEOTIDE SEQUENCE [LARGE SCALE GENOMIC DNA]</scope>
    <source>
        <strain evidence="6 7">PWU5</strain>
    </source>
</reference>
<dbReference type="InterPro" id="IPR029066">
    <property type="entry name" value="PLP-binding_barrel"/>
</dbReference>
<evidence type="ECO:0000313" key="7">
    <source>
        <dbReference type="Proteomes" id="UP001319080"/>
    </source>
</evidence>
<comment type="cofactor">
    <cofactor evidence="3">
        <name>pyridoxal 5'-phosphate</name>
        <dbReference type="ChEBI" id="CHEBI:597326"/>
    </cofactor>
</comment>
<dbReference type="PIRSF" id="PIRSF004848">
    <property type="entry name" value="YBL036c_PLPDEIII"/>
    <property type="match status" value="1"/>
</dbReference>
<dbReference type="InterPro" id="IPR001608">
    <property type="entry name" value="Ala_racemase_N"/>
</dbReference>
<dbReference type="SUPFAM" id="SSF51419">
    <property type="entry name" value="PLP-binding barrel"/>
    <property type="match status" value="1"/>
</dbReference>
<proteinExistence type="inferred from homology"/>
<comment type="similarity">
    <text evidence="2 4">Belongs to the pyridoxal phosphate-binding protein YggS/PROSC family.</text>
</comment>
<dbReference type="EMBL" id="JAHESE010000039">
    <property type="protein sequence ID" value="MBT1711740.1"/>
    <property type="molecule type" value="Genomic_DNA"/>
</dbReference>
<comment type="function">
    <text evidence="2">Pyridoxal 5'-phosphate (PLP)-binding protein, which is involved in PLP homeostasis.</text>
</comment>
<accession>A0AAP2E274</accession>
<dbReference type="FunFam" id="3.20.20.10:FF:000018">
    <property type="entry name" value="Pyridoxal phosphate homeostasis protein"/>
    <property type="match status" value="1"/>
</dbReference>
<evidence type="ECO:0000256" key="4">
    <source>
        <dbReference type="RuleBase" id="RU004514"/>
    </source>
</evidence>
<organism evidence="6 7">
    <name type="scientific">Dawidia cretensis</name>
    <dbReference type="NCBI Taxonomy" id="2782350"/>
    <lineage>
        <taxon>Bacteria</taxon>
        <taxon>Pseudomonadati</taxon>
        <taxon>Bacteroidota</taxon>
        <taxon>Cytophagia</taxon>
        <taxon>Cytophagales</taxon>
        <taxon>Chryseotaleaceae</taxon>
        <taxon>Dawidia</taxon>
    </lineage>
</organism>
<dbReference type="CDD" id="cd00635">
    <property type="entry name" value="PLPDE_III_YBL036c_like"/>
    <property type="match status" value="1"/>
</dbReference>
<dbReference type="HAMAP" id="MF_02087">
    <property type="entry name" value="PLP_homeostasis"/>
    <property type="match status" value="1"/>
</dbReference>
<name>A0AAP2E274_9BACT</name>
<evidence type="ECO:0000256" key="1">
    <source>
        <dbReference type="ARBA" id="ARBA00022898"/>
    </source>
</evidence>
<dbReference type="NCBIfam" id="TIGR00044">
    <property type="entry name" value="YggS family pyridoxal phosphate-dependent enzyme"/>
    <property type="match status" value="1"/>
</dbReference>